<feature type="region of interest" description="Disordered" evidence="7">
    <location>
        <begin position="127"/>
        <end position="243"/>
    </location>
</feature>
<feature type="compositionally biased region" description="Basic and acidic residues" evidence="7">
    <location>
        <begin position="213"/>
        <end position="236"/>
    </location>
</feature>
<organism evidence="9 10">
    <name type="scientific">Hevea brasiliensis</name>
    <name type="common">Para rubber tree</name>
    <name type="synonym">Siphonia brasiliensis</name>
    <dbReference type="NCBI Taxonomy" id="3981"/>
    <lineage>
        <taxon>Eukaryota</taxon>
        <taxon>Viridiplantae</taxon>
        <taxon>Streptophyta</taxon>
        <taxon>Embryophyta</taxon>
        <taxon>Tracheophyta</taxon>
        <taxon>Spermatophyta</taxon>
        <taxon>Magnoliopsida</taxon>
        <taxon>eudicotyledons</taxon>
        <taxon>Gunneridae</taxon>
        <taxon>Pentapetalae</taxon>
        <taxon>rosids</taxon>
        <taxon>fabids</taxon>
        <taxon>Malpighiales</taxon>
        <taxon>Euphorbiaceae</taxon>
        <taxon>Crotonoideae</taxon>
        <taxon>Micrandreae</taxon>
        <taxon>Hevea</taxon>
    </lineage>
</organism>
<dbReference type="InterPro" id="IPR046347">
    <property type="entry name" value="bZIP_sf"/>
</dbReference>
<evidence type="ECO:0000256" key="2">
    <source>
        <dbReference type="ARBA" id="ARBA00007163"/>
    </source>
</evidence>
<reference evidence="9" key="1">
    <citation type="journal article" date="2023" name="Plant Biotechnol. J.">
        <title>Chromosome-level wild Hevea brasiliensis genome provides new tools for genomic-assisted breeding and valuable loci to elevate rubber yield.</title>
        <authorList>
            <person name="Cheng H."/>
            <person name="Song X."/>
            <person name="Hu Y."/>
            <person name="Wu T."/>
            <person name="Yang Q."/>
            <person name="An Z."/>
            <person name="Feng S."/>
            <person name="Deng Z."/>
            <person name="Wu W."/>
            <person name="Zeng X."/>
            <person name="Tu M."/>
            <person name="Wang X."/>
            <person name="Huang H."/>
        </authorList>
    </citation>
    <scope>NUCLEOTIDE SEQUENCE</scope>
    <source>
        <strain evidence="9">MT/VB/25A 57/8</strain>
    </source>
</reference>
<sequence length="392" mass="42765">MNSIFSVDDFSDLLWQPPVPVYALAISSSASEWELLEEFPSPASSSARENTAAPSAVSQSPTSSKPRNSDDDMVDIEKPEIPAPPPSASLPRDRPPQPLDRASLAPADSEYYHAFLKFQLDLPCAAAGKSRPEGVSSLAEDQRVASKNFQSGSQVSGNGNGILKAQSEADGGSLRLPALPSTQRKQYVPARKTASGYSREDSDNDDLDGDIETNEHMDPADEKRARRMESNRESARRSRRRKQAQLNELEAQFGQLRDECTSLLTRLSDINKKCDEASADNRILTVNIETLRTKVKMAEDQVKRATDLNPVLLAGSNMPSVGMQFVAGQTDASARVAVQRQPNNNHLFHRSVPNISPQVNIGGMPFTRPLTASGQAVADDSPLQHVQKDTLF</sequence>
<feature type="compositionally biased region" description="Acidic residues" evidence="7">
    <location>
        <begin position="202"/>
        <end position="212"/>
    </location>
</feature>
<feature type="compositionally biased region" description="Basic and acidic residues" evidence="7">
    <location>
        <begin position="67"/>
        <end position="80"/>
    </location>
</feature>
<dbReference type="PROSITE" id="PS50217">
    <property type="entry name" value="BZIP"/>
    <property type="match status" value="1"/>
</dbReference>
<comment type="subcellular location">
    <subcellularLocation>
        <location evidence="1">Nucleus</location>
    </subcellularLocation>
</comment>
<dbReference type="Pfam" id="PF00170">
    <property type="entry name" value="bZIP_1"/>
    <property type="match status" value="1"/>
</dbReference>
<dbReference type="PROSITE" id="PS00036">
    <property type="entry name" value="BZIP_BASIC"/>
    <property type="match status" value="1"/>
</dbReference>
<keyword evidence="6" id="KW-0539">Nucleus</keyword>
<dbReference type="PANTHER" id="PTHR46408">
    <property type="entry name" value="BASIC LEUCINE ZIPPER 63"/>
    <property type="match status" value="1"/>
</dbReference>
<evidence type="ECO:0000256" key="5">
    <source>
        <dbReference type="ARBA" id="ARBA00023163"/>
    </source>
</evidence>
<keyword evidence="5" id="KW-0804">Transcription</keyword>
<keyword evidence="10" id="KW-1185">Reference proteome</keyword>
<evidence type="ECO:0000256" key="7">
    <source>
        <dbReference type="SAM" id="MobiDB-lite"/>
    </source>
</evidence>
<dbReference type="Pfam" id="PF12498">
    <property type="entry name" value="bZIP_C"/>
    <property type="match status" value="1"/>
</dbReference>
<protein>
    <recommendedName>
        <fullName evidence="8">BZIP domain-containing protein</fullName>
    </recommendedName>
</protein>
<dbReference type="EMBL" id="JARPOI010000009">
    <property type="protein sequence ID" value="KAJ9172030.1"/>
    <property type="molecule type" value="Genomic_DNA"/>
</dbReference>
<gene>
    <name evidence="9" type="ORF">P3X46_015320</name>
</gene>
<keyword evidence="3" id="KW-0805">Transcription regulation</keyword>
<evidence type="ECO:0000256" key="4">
    <source>
        <dbReference type="ARBA" id="ARBA00023125"/>
    </source>
</evidence>
<comment type="similarity">
    <text evidence="2">Belongs to the bZIP family.</text>
</comment>
<dbReference type="InterPro" id="IPR004827">
    <property type="entry name" value="bZIP"/>
</dbReference>
<dbReference type="Proteomes" id="UP001174677">
    <property type="component" value="Chromosome 9"/>
</dbReference>
<evidence type="ECO:0000313" key="9">
    <source>
        <dbReference type="EMBL" id="KAJ9172030.1"/>
    </source>
</evidence>
<comment type="caution">
    <text evidence="9">The sequence shown here is derived from an EMBL/GenBank/DDBJ whole genome shotgun (WGS) entry which is preliminary data.</text>
</comment>
<feature type="compositionally biased region" description="Polar residues" evidence="7">
    <location>
        <begin position="42"/>
        <end position="66"/>
    </location>
</feature>
<evidence type="ECO:0000256" key="6">
    <source>
        <dbReference type="ARBA" id="ARBA00023242"/>
    </source>
</evidence>
<dbReference type="Gene3D" id="1.20.5.170">
    <property type="match status" value="1"/>
</dbReference>
<keyword evidence="4" id="KW-0238">DNA-binding</keyword>
<evidence type="ECO:0000256" key="3">
    <source>
        <dbReference type="ARBA" id="ARBA00023015"/>
    </source>
</evidence>
<feature type="domain" description="BZIP" evidence="8">
    <location>
        <begin position="221"/>
        <end position="273"/>
    </location>
</feature>
<accession>A0ABQ9LYU6</accession>
<feature type="region of interest" description="Disordered" evidence="7">
    <location>
        <begin position="37"/>
        <end position="105"/>
    </location>
</feature>
<dbReference type="PANTHER" id="PTHR46408:SF5">
    <property type="entry name" value="BASIC LEUCINE ZIPPER 10"/>
    <property type="match status" value="1"/>
</dbReference>
<name>A0ABQ9LYU6_HEVBR</name>
<evidence type="ECO:0000256" key="1">
    <source>
        <dbReference type="ARBA" id="ARBA00004123"/>
    </source>
</evidence>
<dbReference type="SUPFAM" id="SSF57959">
    <property type="entry name" value="Leucine zipper domain"/>
    <property type="match status" value="1"/>
</dbReference>
<evidence type="ECO:0000259" key="8">
    <source>
        <dbReference type="PROSITE" id="PS50217"/>
    </source>
</evidence>
<dbReference type="InterPro" id="IPR020983">
    <property type="entry name" value="Basic_leucine-zipper_C"/>
</dbReference>
<proteinExistence type="inferred from homology"/>
<dbReference type="SMART" id="SM00338">
    <property type="entry name" value="BRLZ"/>
    <property type="match status" value="1"/>
</dbReference>
<evidence type="ECO:0000313" key="10">
    <source>
        <dbReference type="Proteomes" id="UP001174677"/>
    </source>
</evidence>